<organism evidence="9 10">
    <name type="scientific">Streptomyces polyasparticus</name>
    <dbReference type="NCBI Taxonomy" id="2767826"/>
    <lineage>
        <taxon>Bacteria</taxon>
        <taxon>Bacillati</taxon>
        <taxon>Actinomycetota</taxon>
        <taxon>Actinomycetes</taxon>
        <taxon>Kitasatosporales</taxon>
        <taxon>Streptomycetaceae</taxon>
        <taxon>Streptomyces</taxon>
    </lineage>
</organism>
<dbReference type="PANTHER" id="PTHR23513">
    <property type="entry name" value="INTEGRAL MEMBRANE EFFLUX PROTEIN-RELATED"/>
    <property type="match status" value="1"/>
</dbReference>
<evidence type="ECO:0000256" key="2">
    <source>
        <dbReference type="ARBA" id="ARBA00022475"/>
    </source>
</evidence>
<feature type="transmembrane region" description="Helical" evidence="7">
    <location>
        <begin position="73"/>
        <end position="92"/>
    </location>
</feature>
<comment type="caution">
    <text evidence="9">The sequence shown here is derived from an EMBL/GenBank/DDBJ whole genome shotgun (WGS) entry which is preliminary data.</text>
</comment>
<feature type="transmembrane region" description="Helical" evidence="7">
    <location>
        <begin position="12"/>
        <end position="35"/>
    </location>
</feature>
<accession>A0ABR7STU3</accession>
<keyword evidence="5 7" id="KW-0472">Membrane</keyword>
<dbReference type="PANTHER" id="PTHR23513:SF6">
    <property type="entry name" value="MAJOR FACILITATOR SUPERFAMILY ASSOCIATED DOMAIN-CONTAINING PROTEIN"/>
    <property type="match status" value="1"/>
</dbReference>
<evidence type="ECO:0000256" key="5">
    <source>
        <dbReference type="ARBA" id="ARBA00023136"/>
    </source>
</evidence>
<name>A0ABR7STU3_9ACTN</name>
<evidence type="ECO:0000313" key="10">
    <source>
        <dbReference type="Proteomes" id="UP000642284"/>
    </source>
</evidence>
<reference evidence="9 10" key="1">
    <citation type="submission" date="2020-08" db="EMBL/GenBank/DDBJ databases">
        <title>Genemic of Streptomyces polyaspartic.</title>
        <authorList>
            <person name="Liu W."/>
        </authorList>
    </citation>
    <scope>NUCLEOTIDE SEQUENCE [LARGE SCALE GENOMIC DNA]</scope>
    <source>
        <strain evidence="9 10">TRM66268-LWL</strain>
    </source>
</reference>
<protein>
    <submittedName>
        <fullName evidence="9">MFS transporter</fullName>
    </submittedName>
</protein>
<feature type="transmembrane region" description="Helical" evidence="7">
    <location>
        <begin position="370"/>
        <end position="389"/>
    </location>
</feature>
<dbReference type="InterPro" id="IPR020846">
    <property type="entry name" value="MFS_dom"/>
</dbReference>
<keyword evidence="3 7" id="KW-0812">Transmembrane</keyword>
<dbReference type="PROSITE" id="PS50850">
    <property type="entry name" value="MFS"/>
    <property type="match status" value="1"/>
</dbReference>
<gene>
    <name evidence="9" type="ORF">H9Y04_40940</name>
</gene>
<evidence type="ECO:0000259" key="8">
    <source>
        <dbReference type="PROSITE" id="PS50850"/>
    </source>
</evidence>
<dbReference type="Pfam" id="PF07690">
    <property type="entry name" value="MFS_1"/>
    <property type="match status" value="1"/>
</dbReference>
<dbReference type="EMBL" id="JACTVJ010000030">
    <property type="protein sequence ID" value="MBC9718912.1"/>
    <property type="molecule type" value="Genomic_DNA"/>
</dbReference>
<feature type="transmembrane region" description="Helical" evidence="7">
    <location>
        <begin position="167"/>
        <end position="186"/>
    </location>
</feature>
<feature type="domain" description="Major facilitator superfamily (MFS) profile" evidence="8">
    <location>
        <begin position="1"/>
        <end position="189"/>
    </location>
</feature>
<feature type="transmembrane region" description="Helical" evidence="7">
    <location>
        <begin position="47"/>
        <end position="66"/>
    </location>
</feature>
<feature type="transmembrane region" description="Helical" evidence="7">
    <location>
        <begin position="219"/>
        <end position="240"/>
    </location>
</feature>
<dbReference type="Gene3D" id="1.20.1250.20">
    <property type="entry name" value="MFS general substrate transporter like domains"/>
    <property type="match status" value="1"/>
</dbReference>
<dbReference type="InterPro" id="IPR011701">
    <property type="entry name" value="MFS"/>
</dbReference>
<feature type="transmembrane region" description="Helical" evidence="7">
    <location>
        <begin position="305"/>
        <end position="328"/>
    </location>
</feature>
<evidence type="ECO:0000256" key="6">
    <source>
        <dbReference type="SAM" id="MobiDB-lite"/>
    </source>
</evidence>
<evidence type="ECO:0000256" key="3">
    <source>
        <dbReference type="ARBA" id="ARBA00022692"/>
    </source>
</evidence>
<evidence type="ECO:0000256" key="1">
    <source>
        <dbReference type="ARBA" id="ARBA00004651"/>
    </source>
</evidence>
<proteinExistence type="predicted"/>
<feature type="transmembrane region" description="Helical" evidence="7">
    <location>
        <begin position="282"/>
        <end position="299"/>
    </location>
</feature>
<dbReference type="InterPro" id="IPR036259">
    <property type="entry name" value="MFS_trans_sf"/>
</dbReference>
<comment type="subcellular location">
    <subcellularLocation>
        <location evidence="1">Cell membrane</location>
        <topology evidence="1">Multi-pass membrane protein</topology>
    </subcellularLocation>
</comment>
<feature type="compositionally biased region" description="Basic and acidic residues" evidence="6">
    <location>
        <begin position="401"/>
        <end position="420"/>
    </location>
</feature>
<evidence type="ECO:0000256" key="7">
    <source>
        <dbReference type="SAM" id="Phobius"/>
    </source>
</evidence>
<dbReference type="Proteomes" id="UP000642284">
    <property type="component" value="Unassembled WGS sequence"/>
</dbReference>
<keyword evidence="4 7" id="KW-1133">Transmembrane helix</keyword>
<dbReference type="CDD" id="cd06173">
    <property type="entry name" value="MFS_MefA_like"/>
    <property type="match status" value="1"/>
</dbReference>
<dbReference type="RefSeq" id="WP_187819333.1">
    <property type="nucleotide sequence ID" value="NZ_JACTVJ010000030.1"/>
</dbReference>
<keyword evidence="10" id="KW-1185">Reference proteome</keyword>
<evidence type="ECO:0000313" key="9">
    <source>
        <dbReference type="EMBL" id="MBC9718912.1"/>
    </source>
</evidence>
<feature type="transmembrane region" description="Helical" evidence="7">
    <location>
        <begin position="252"/>
        <end position="275"/>
    </location>
</feature>
<feature type="transmembrane region" description="Helical" evidence="7">
    <location>
        <begin position="340"/>
        <end position="364"/>
    </location>
</feature>
<evidence type="ECO:0000256" key="4">
    <source>
        <dbReference type="ARBA" id="ARBA00022989"/>
    </source>
</evidence>
<feature type="region of interest" description="Disordered" evidence="6">
    <location>
        <begin position="397"/>
        <end position="434"/>
    </location>
</feature>
<keyword evidence="2" id="KW-1003">Cell membrane</keyword>
<sequence length="434" mass="45023">MRQILGLALFRRYLASQTLAMLGSSSLWLAMSIWVRELTGSNSAAGLVAFVYILGTLCAPLSGVLVDRVRRRRLLIAADGTLAGFVLLLLLADGRSGLWLVYTVMFGYGLIGSLINSAQSALISEMVPQRLRPDANGALSTVREGLRLLSPMVGAGAYAAVGATSVIWLVSGLFALAALVQCTVRFRERIPQRRRGGEGVCREMLGGVRHLVGVRPLRHVVVACCCALMVFGFTESVIFAVADEGLGRPASFVGVLIIAQGAGAIVAGVTAAAVVRRYGESAAVAAGLAISCTGIWLTAGPALWVVLPGTALFGFGLPWISVGAVTLLQRLTPPQLQGRAYAALNVVFNAPQAASIALGAGLVAVVPYRLLLAVIGAVMGLAALGLVLAGRATAPPGRAEAGPEHAHNTVAGRRQDHQEGADLDQLLGGAGDRP</sequence>
<dbReference type="SUPFAM" id="SSF103473">
    <property type="entry name" value="MFS general substrate transporter"/>
    <property type="match status" value="1"/>
</dbReference>